<evidence type="ECO:0000313" key="3">
    <source>
        <dbReference type="Proteomes" id="UP000022835"/>
    </source>
</evidence>
<dbReference type="SUPFAM" id="SSF51556">
    <property type="entry name" value="Metallo-dependent hydrolases"/>
    <property type="match status" value="1"/>
</dbReference>
<dbReference type="PANTHER" id="PTHR11647">
    <property type="entry name" value="HYDRANTOINASE/DIHYDROPYRIMIDINASE FAMILY MEMBER"/>
    <property type="match status" value="1"/>
</dbReference>
<organism evidence="2 3">
    <name type="scientific">Mycolicibacterium aromaticivorans JS19b1 = JCM 16368</name>
    <dbReference type="NCBI Taxonomy" id="1440774"/>
    <lineage>
        <taxon>Bacteria</taxon>
        <taxon>Bacillati</taxon>
        <taxon>Actinomycetota</taxon>
        <taxon>Actinomycetes</taxon>
        <taxon>Mycobacteriales</taxon>
        <taxon>Mycobacteriaceae</taxon>
        <taxon>Mycolicibacterium</taxon>
    </lineage>
</organism>
<accession>A0A064CQK2</accession>
<reference evidence="2" key="1">
    <citation type="submission" date="2014-05" db="EMBL/GenBank/DDBJ databases">
        <title>Genome sequence of Mycobacterium aromaticivorans strain JS19b1T (= DSM 45407T).</title>
        <authorList>
            <person name="Kwak Y."/>
            <person name="Park G.-S."/>
            <person name="Li Q.X."/>
            <person name="Lee S.-E."/>
            <person name="Shin J.-H."/>
        </authorList>
    </citation>
    <scope>NUCLEOTIDE SEQUENCE [LARGE SCALE GENOMIC DNA]</scope>
    <source>
        <strain evidence="2">JS19b1</strain>
    </source>
</reference>
<dbReference type="RefSeq" id="WP_036343885.1">
    <property type="nucleotide sequence ID" value="NZ_JALN02000001.1"/>
</dbReference>
<dbReference type="EMBL" id="JALN02000001">
    <property type="protein sequence ID" value="KDF01108.1"/>
    <property type="molecule type" value="Genomic_DNA"/>
</dbReference>
<proteinExistence type="predicted"/>
<dbReference type="Proteomes" id="UP000022835">
    <property type="component" value="Unassembled WGS sequence"/>
</dbReference>
<dbReference type="InterPro" id="IPR032466">
    <property type="entry name" value="Metal_Hydrolase"/>
</dbReference>
<feature type="domain" description="Amidohydrolase 3" evidence="1">
    <location>
        <begin position="50"/>
        <end position="567"/>
    </location>
</feature>
<dbReference type="InterPro" id="IPR050378">
    <property type="entry name" value="Metallo-dep_Hydrolases_sf"/>
</dbReference>
<dbReference type="PANTHER" id="PTHR11647:SF1">
    <property type="entry name" value="COLLAPSIN RESPONSE MEDIATOR PROTEIN"/>
    <property type="match status" value="1"/>
</dbReference>
<dbReference type="CDD" id="cd01297">
    <property type="entry name" value="D-aminoacylase"/>
    <property type="match status" value="1"/>
</dbReference>
<dbReference type="Gene3D" id="2.30.40.10">
    <property type="entry name" value="Urease, subunit C, domain 1"/>
    <property type="match status" value="1"/>
</dbReference>
<gene>
    <name evidence="2" type="ORF">Y900_019750</name>
</gene>
<dbReference type="SUPFAM" id="SSF51338">
    <property type="entry name" value="Composite domain of metallo-dependent hydrolases"/>
    <property type="match status" value="1"/>
</dbReference>
<dbReference type="OrthoDB" id="9766983at2"/>
<dbReference type="Pfam" id="PF07969">
    <property type="entry name" value="Amidohydro_3"/>
    <property type="match status" value="1"/>
</dbReference>
<name>A0A064CQK2_9MYCO</name>
<dbReference type="eggNOG" id="COG3653">
    <property type="taxonomic scope" value="Bacteria"/>
</dbReference>
<protein>
    <submittedName>
        <fullName evidence="2">Amidohydrolase</fullName>
    </submittedName>
</protein>
<comment type="caution">
    <text evidence="2">The sequence shown here is derived from an EMBL/GenBank/DDBJ whole genome shotgun (WGS) entry which is preliminary data.</text>
</comment>
<sequence length="586" mass="63003">MFDLKITGGTVVDGTGADRFIADVAVKDGKIVEVRRRSASDAPLAGDAAETIDATGKVVAPGFVDIHTHYDGQVSWDSLLEPSSNHGVTTIVTGNCGVGFAPVRPGSEQWLIELMEGVEDIPGSALTEGMTWGWESYPEYLDVIGKGNYAVDVGSQVAHGSVRAYAMGDRGARNEPATPDDIEAMGRLVREAIEAGALGFSTSRTLGHRAMDGEPVPGTFAAEDELFGLGRAMAAGGQAVFELAPQGVAGEDIIAPKKELEWMQRLGAEIDRPISFGLIQVDAAPDLWREQMDISAAAHAAGARLYPQIAARPFGMLFGFPGHHAFTHRPTFRKLKGELGREELAHRLADPAVKAAILGEDDLPPDPNKLFDNMNILVQYALGRIYHLGDPPDYEPTDERTVEKIAADRGEDPLATLYDLMLEADATNMLMLPFFNYSYGNCDAIHEMLTHPAGVVGLSDGGAHCGMICDASYPTFLLTHWARDRHRGAKLPLEHLIRKQTHDTAQLFGLSDRGVIQVGKKADLNVIDMDALRLHPPKMAYDLPAGGNRLVQGASGYTATIVSGTVTRRDGVDTGARPGRLVRGAR</sequence>
<dbReference type="STRING" id="1440774.Y900_019750"/>
<dbReference type="GO" id="GO:0016812">
    <property type="term" value="F:hydrolase activity, acting on carbon-nitrogen (but not peptide) bonds, in cyclic amides"/>
    <property type="evidence" value="ECO:0007669"/>
    <property type="project" value="TreeGrafter"/>
</dbReference>
<evidence type="ECO:0000313" key="2">
    <source>
        <dbReference type="EMBL" id="KDF01108.1"/>
    </source>
</evidence>
<dbReference type="GO" id="GO:0005829">
    <property type="term" value="C:cytosol"/>
    <property type="evidence" value="ECO:0007669"/>
    <property type="project" value="TreeGrafter"/>
</dbReference>
<dbReference type="InterPro" id="IPR011059">
    <property type="entry name" value="Metal-dep_hydrolase_composite"/>
</dbReference>
<dbReference type="AlphaFoldDB" id="A0A064CQK2"/>
<dbReference type="InterPro" id="IPR013108">
    <property type="entry name" value="Amidohydro_3"/>
</dbReference>
<dbReference type="Gene3D" id="3.20.20.140">
    <property type="entry name" value="Metal-dependent hydrolases"/>
    <property type="match status" value="2"/>
</dbReference>
<keyword evidence="3" id="KW-1185">Reference proteome</keyword>
<evidence type="ECO:0000259" key="1">
    <source>
        <dbReference type="Pfam" id="PF07969"/>
    </source>
</evidence>